<dbReference type="RefSeq" id="WP_091283572.1">
    <property type="nucleotide sequence ID" value="NZ_FMCW01000024.1"/>
</dbReference>
<gene>
    <name evidence="2" type="ORF">GA0070558_12462</name>
</gene>
<organism evidence="2 3">
    <name type="scientific">Micromonospora haikouensis</name>
    <dbReference type="NCBI Taxonomy" id="686309"/>
    <lineage>
        <taxon>Bacteria</taxon>
        <taxon>Bacillati</taxon>
        <taxon>Actinomycetota</taxon>
        <taxon>Actinomycetes</taxon>
        <taxon>Micromonosporales</taxon>
        <taxon>Micromonosporaceae</taxon>
        <taxon>Micromonospora</taxon>
    </lineage>
</organism>
<proteinExistence type="predicted"/>
<dbReference type="PANTHER" id="PTHR43130:SF3">
    <property type="entry name" value="HTH-TYPE TRANSCRIPTIONAL REGULATOR RV1931C"/>
    <property type="match status" value="1"/>
</dbReference>
<evidence type="ECO:0000313" key="3">
    <source>
        <dbReference type="Proteomes" id="UP000199375"/>
    </source>
</evidence>
<feature type="domain" description="DJ-1/PfpI" evidence="1">
    <location>
        <begin position="15"/>
        <end position="164"/>
    </location>
</feature>
<dbReference type="InterPro" id="IPR052158">
    <property type="entry name" value="INH-QAR"/>
</dbReference>
<dbReference type="SUPFAM" id="SSF52317">
    <property type="entry name" value="Class I glutamine amidotransferase-like"/>
    <property type="match status" value="1"/>
</dbReference>
<reference evidence="2 3" key="1">
    <citation type="submission" date="2016-06" db="EMBL/GenBank/DDBJ databases">
        <authorList>
            <person name="Kjaerup R.B."/>
            <person name="Dalgaard T.S."/>
            <person name="Juul-Madsen H.R."/>
        </authorList>
    </citation>
    <scope>NUCLEOTIDE SEQUENCE [LARGE SCALE GENOMIC DNA]</scope>
    <source>
        <strain evidence="2 3">DSM 45626</strain>
    </source>
</reference>
<evidence type="ECO:0000313" key="2">
    <source>
        <dbReference type="EMBL" id="SCF06581.1"/>
    </source>
</evidence>
<accession>A0A1C4XEM5</accession>
<dbReference type="Proteomes" id="UP000199375">
    <property type="component" value="Unassembled WGS sequence"/>
</dbReference>
<protein>
    <submittedName>
        <fullName evidence="2">DJ-1/PfpI family protein</fullName>
    </submittedName>
</protein>
<dbReference type="InterPro" id="IPR029062">
    <property type="entry name" value="Class_I_gatase-like"/>
</dbReference>
<dbReference type="Gene3D" id="3.40.50.880">
    <property type="match status" value="1"/>
</dbReference>
<dbReference type="Pfam" id="PF01965">
    <property type="entry name" value="DJ-1_PfpI"/>
    <property type="match status" value="1"/>
</dbReference>
<dbReference type="EMBL" id="FMCW01000024">
    <property type="protein sequence ID" value="SCF06581.1"/>
    <property type="molecule type" value="Genomic_DNA"/>
</dbReference>
<evidence type="ECO:0000259" key="1">
    <source>
        <dbReference type="Pfam" id="PF01965"/>
    </source>
</evidence>
<name>A0A1C4XEM5_9ACTN</name>
<dbReference type="InterPro" id="IPR002818">
    <property type="entry name" value="DJ-1/PfpI"/>
</dbReference>
<dbReference type="AlphaFoldDB" id="A0A1C4XEM5"/>
<dbReference type="PANTHER" id="PTHR43130">
    <property type="entry name" value="ARAC-FAMILY TRANSCRIPTIONAL REGULATOR"/>
    <property type="match status" value="1"/>
</dbReference>
<sequence>MTHTPPDLSAGTVLAVLAYPGVDELDLFGAYAILGKAGLVAQEQGLAPVRVVIAASNDEVRGSGGVTFRVQEDVSAVTRAQAVVVPGGRGAAATRDDDRLRRTLRMAYDGGTRLYSVCSGALVLAGAGLAEGRVLAVHSAKRQQLLALGAKQAAHGLVRDDRICSVGGDIQISLKSVDLAYALLADLRPELIEPVARRTEVRPGRSERGVPEDAHA</sequence>